<dbReference type="GO" id="GO:0070475">
    <property type="term" value="P:rRNA base methylation"/>
    <property type="evidence" value="ECO:0007669"/>
    <property type="project" value="TreeGrafter"/>
</dbReference>
<dbReference type="PANTHER" id="PTHR22807:SF4">
    <property type="entry name" value="28S RRNA (CYTOSINE-C(5))-METHYLTRANSFERASE"/>
    <property type="match status" value="1"/>
</dbReference>
<dbReference type="OrthoDB" id="435282at2759"/>
<evidence type="ECO:0000259" key="7">
    <source>
        <dbReference type="PROSITE" id="PS51686"/>
    </source>
</evidence>
<keyword evidence="4 5" id="KW-0694">RNA-binding</keyword>
<evidence type="ECO:0000256" key="5">
    <source>
        <dbReference type="PROSITE-ProRule" id="PRU01023"/>
    </source>
</evidence>
<keyword evidence="3 5" id="KW-0949">S-adenosyl-L-methionine</keyword>
<feature type="compositionally biased region" description="Basic residues" evidence="6">
    <location>
        <begin position="251"/>
        <end position="263"/>
    </location>
</feature>
<dbReference type="Proteomes" id="UP000243579">
    <property type="component" value="Unassembled WGS sequence"/>
</dbReference>
<dbReference type="SUPFAM" id="SSF53335">
    <property type="entry name" value="S-adenosyl-L-methionine-dependent methyltransferases"/>
    <property type="match status" value="1"/>
</dbReference>
<sequence length="263" mass="27742">MSLYNAAAAVVDKVRTKHAGIRAALYALPISHGLRPTVQALVQESLKHADALVAAATATGLLSARAPARATSLRATVAKARADARINVVEADFLTIDRAAGPWAEATLAICDPSCSGSGNVAVGESPPEHSAAELDAFAAHQIAIVEQAMALPKMQTVVYSTCSVHRTENEAVVAKLLKAHGADWTLVNVLPDWPERGVGGDDIQAKVARRCVRASHAQQTHGFFVSCFERRSVASSPVKRKETPAPTPKPAKKAKRAHKTSA</sequence>
<name>A0A1V9YC51_ACHHY</name>
<dbReference type="Gene3D" id="3.40.50.150">
    <property type="entry name" value="Vaccinia Virus protein VP39"/>
    <property type="match status" value="1"/>
</dbReference>
<evidence type="ECO:0000256" key="6">
    <source>
        <dbReference type="SAM" id="MobiDB-lite"/>
    </source>
</evidence>
<proteinExistence type="inferred from homology"/>
<evidence type="ECO:0000256" key="1">
    <source>
        <dbReference type="ARBA" id="ARBA00022603"/>
    </source>
</evidence>
<dbReference type="GO" id="GO:0003723">
    <property type="term" value="F:RNA binding"/>
    <property type="evidence" value="ECO:0007669"/>
    <property type="project" value="UniProtKB-UniRule"/>
</dbReference>
<comment type="caution">
    <text evidence="8">The sequence shown here is derived from an EMBL/GenBank/DDBJ whole genome shotgun (WGS) entry which is preliminary data.</text>
</comment>
<feature type="binding site" evidence="5">
    <location>
        <position position="92"/>
    </location>
    <ligand>
        <name>S-adenosyl-L-methionine</name>
        <dbReference type="ChEBI" id="CHEBI:59789"/>
    </ligand>
</feature>
<dbReference type="GO" id="GO:0008173">
    <property type="term" value="F:RNA methyltransferase activity"/>
    <property type="evidence" value="ECO:0007669"/>
    <property type="project" value="InterPro"/>
</dbReference>
<feature type="binding site" evidence="5">
    <location>
        <position position="112"/>
    </location>
    <ligand>
        <name>S-adenosyl-L-methionine</name>
        <dbReference type="ChEBI" id="CHEBI:59789"/>
    </ligand>
</feature>
<feature type="active site" description="Nucleophile" evidence="5">
    <location>
        <position position="163"/>
    </location>
</feature>
<dbReference type="PANTHER" id="PTHR22807">
    <property type="entry name" value="NOP2 YEAST -RELATED NOL1/NOP2/FMU SUN DOMAIN-CONTAINING"/>
    <property type="match status" value="1"/>
</dbReference>
<keyword evidence="1 5" id="KW-0489">Methyltransferase</keyword>
<dbReference type="PROSITE" id="PS51686">
    <property type="entry name" value="SAM_MT_RSMB_NOP"/>
    <property type="match status" value="1"/>
</dbReference>
<evidence type="ECO:0000256" key="2">
    <source>
        <dbReference type="ARBA" id="ARBA00022679"/>
    </source>
</evidence>
<dbReference type="STRING" id="1202772.A0A1V9YC51"/>
<evidence type="ECO:0000313" key="8">
    <source>
        <dbReference type="EMBL" id="OQR83294.1"/>
    </source>
</evidence>
<evidence type="ECO:0000256" key="4">
    <source>
        <dbReference type="ARBA" id="ARBA00022884"/>
    </source>
</evidence>
<dbReference type="GO" id="GO:0005730">
    <property type="term" value="C:nucleolus"/>
    <property type="evidence" value="ECO:0007669"/>
    <property type="project" value="TreeGrafter"/>
</dbReference>
<dbReference type="InterPro" id="IPR001678">
    <property type="entry name" value="MeTrfase_RsmB-F_NOP2_dom"/>
</dbReference>
<keyword evidence="9" id="KW-1185">Reference proteome</keyword>
<dbReference type="AlphaFoldDB" id="A0A1V9YC51"/>
<dbReference type="InterPro" id="IPR023267">
    <property type="entry name" value="RCMT"/>
</dbReference>
<gene>
    <name evidence="8" type="ORF">ACHHYP_14877</name>
</gene>
<dbReference type="EMBL" id="JNBR01002247">
    <property type="protein sequence ID" value="OQR83294.1"/>
    <property type="molecule type" value="Genomic_DNA"/>
</dbReference>
<evidence type="ECO:0000313" key="9">
    <source>
        <dbReference type="Proteomes" id="UP000243579"/>
    </source>
</evidence>
<protein>
    <submittedName>
        <fullName evidence="8">NOP2/Sun domain family, member 5</fullName>
    </submittedName>
</protein>
<keyword evidence="2 5" id="KW-0808">Transferase</keyword>
<feature type="domain" description="SAM-dependent MTase RsmB/NOP-type" evidence="7">
    <location>
        <begin position="1"/>
        <end position="232"/>
    </location>
</feature>
<feature type="region of interest" description="Disordered" evidence="6">
    <location>
        <begin position="234"/>
        <end position="263"/>
    </location>
</feature>
<accession>A0A1V9YC51</accession>
<comment type="similarity">
    <text evidence="5">Belongs to the class I-like SAM-binding methyltransferase superfamily. RsmB/NOP family.</text>
</comment>
<organism evidence="8 9">
    <name type="scientific">Achlya hypogyna</name>
    <name type="common">Oomycete</name>
    <name type="synonym">Protoachlya hypogyna</name>
    <dbReference type="NCBI Taxonomy" id="1202772"/>
    <lineage>
        <taxon>Eukaryota</taxon>
        <taxon>Sar</taxon>
        <taxon>Stramenopiles</taxon>
        <taxon>Oomycota</taxon>
        <taxon>Saprolegniomycetes</taxon>
        <taxon>Saprolegniales</taxon>
        <taxon>Achlyaceae</taxon>
        <taxon>Achlya</taxon>
    </lineage>
</organism>
<dbReference type="InterPro" id="IPR049560">
    <property type="entry name" value="MeTrfase_RsmB-F_NOP2_cat"/>
</dbReference>
<dbReference type="Pfam" id="PF01189">
    <property type="entry name" value="Methyltr_RsmB-F"/>
    <property type="match status" value="1"/>
</dbReference>
<reference evidence="8 9" key="1">
    <citation type="journal article" date="2014" name="Genome Biol. Evol.">
        <title>The secreted proteins of Achlya hypogyna and Thraustotheca clavata identify the ancestral oomycete secretome and reveal gene acquisitions by horizontal gene transfer.</title>
        <authorList>
            <person name="Misner I."/>
            <person name="Blouin N."/>
            <person name="Leonard G."/>
            <person name="Richards T.A."/>
            <person name="Lane C.E."/>
        </authorList>
    </citation>
    <scope>NUCLEOTIDE SEQUENCE [LARGE SCALE GENOMIC DNA]</scope>
    <source>
        <strain evidence="8 9">ATCC 48635</strain>
    </source>
</reference>
<dbReference type="InterPro" id="IPR029063">
    <property type="entry name" value="SAM-dependent_MTases_sf"/>
</dbReference>
<evidence type="ECO:0000256" key="3">
    <source>
        <dbReference type="ARBA" id="ARBA00022691"/>
    </source>
</evidence>
<comment type="caution">
    <text evidence="5">Lacks conserved residue(s) required for the propagation of feature annotation.</text>
</comment>